<keyword evidence="9" id="KW-1185">Reference proteome</keyword>
<evidence type="ECO:0000313" key="8">
    <source>
        <dbReference type="EMBL" id="SDZ90483.1"/>
    </source>
</evidence>
<name>A0A1H3WTN0_9SPHI</name>
<dbReference type="InterPro" id="IPR007627">
    <property type="entry name" value="RNA_pol_sigma70_r2"/>
</dbReference>
<dbReference type="EMBL" id="FNRA01000001">
    <property type="protein sequence ID" value="SDZ90483.1"/>
    <property type="molecule type" value="Genomic_DNA"/>
</dbReference>
<dbReference type="Pfam" id="PF08281">
    <property type="entry name" value="Sigma70_r4_2"/>
    <property type="match status" value="1"/>
</dbReference>
<feature type="domain" description="RNA polymerase sigma-70 region 2" evidence="6">
    <location>
        <begin position="30"/>
        <end position="94"/>
    </location>
</feature>
<evidence type="ECO:0000256" key="2">
    <source>
        <dbReference type="ARBA" id="ARBA00023015"/>
    </source>
</evidence>
<dbReference type="GO" id="GO:0016987">
    <property type="term" value="F:sigma factor activity"/>
    <property type="evidence" value="ECO:0007669"/>
    <property type="project" value="UniProtKB-KW"/>
</dbReference>
<dbReference type="InterPro" id="IPR013324">
    <property type="entry name" value="RNA_pol_sigma_r3/r4-like"/>
</dbReference>
<dbReference type="RefSeq" id="WP_090554588.1">
    <property type="nucleotide sequence ID" value="NZ_FNRA01000001.1"/>
</dbReference>
<dbReference type="Pfam" id="PF04542">
    <property type="entry name" value="Sigma70_r2"/>
    <property type="match status" value="1"/>
</dbReference>
<dbReference type="Gene3D" id="1.10.10.10">
    <property type="entry name" value="Winged helix-like DNA-binding domain superfamily/Winged helix DNA-binding domain"/>
    <property type="match status" value="1"/>
</dbReference>
<keyword evidence="4" id="KW-0804">Transcription</keyword>
<dbReference type="CDD" id="cd06171">
    <property type="entry name" value="Sigma70_r4"/>
    <property type="match status" value="1"/>
</dbReference>
<protein>
    <submittedName>
        <fullName evidence="8">RNA polymerase sigma-70 factor, ECF subfamily</fullName>
    </submittedName>
</protein>
<dbReference type="InterPro" id="IPR013249">
    <property type="entry name" value="RNA_pol_sigma70_r4_t2"/>
</dbReference>
<organism evidence="8 9">
    <name type="scientific">Pedobacter hartonius</name>
    <dbReference type="NCBI Taxonomy" id="425514"/>
    <lineage>
        <taxon>Bacteria</taxon>
        <taxon>Pseudomonadati</taxon>
        <taxon>Bacteroidota</taxon>
        <taxon>Sphingobacteriia</taxon>
        <taxon>Sphingobacteriales</taxon>
        <taxon>Sphingobacteriaceae</taxon>
        <taxon>Pedobacter</taxon>
    </lineage>
</organism>
<evidence type="ECO:0000256" key="3">
    <source>
        <dbReference type="ARBA" id="ARBA00023082"/>
    </source>
</evidence>
<dbReference type="InterPro" id="IPR036388">
    <property type="entry name" value="WH-like_DNA-bd_sf"/>
</dbReference>
<dbReference type="NCBIfam" id="TIGR02985">
    <property type="entry name" value="Sig70_bacteroi1"/>
    <property type="match status" value="1"/>
</dbReference>
<dbReference type="STRING" id="425514.SAMN05443550_101389"/>
<dbReference type="Proteomes" id="UP000198850">
    <property type="component" value="Unassembled WGS sequence"/>
</dbReference>
<gene>
    <name evidence="8" type="ORF">SAMN05443550_101389</name>
</gene>
<evidence type="ECO:0000259" key="7">
    <source>
        <dbReference type="Pfam" id="PF08281"/>
    </source>
</evidence>
<accession>A0A1H3WTN0</accession>
<evidence type="ECO:0000256" key="4">
    <source>
        <dbReference type="ARBA" id="ARBA00023163"/>
    </source>
</evidence>
<keyword evidence="5" id="KW-0812">Transmembrane</keyword>
<evidence type="ECO:0000256" key="5">
    <source>
        <dbReference type="SAM" id="Phobius"/>
    </source>
</evidence>
<dbReference type="InterPro" id="IPR039425">
    <property type="entry name" value="RNA_pol_sigma-70-like"/>
</dbReference>
<proteinExistence type="inferred from homology"/>
<dbReference type="PANTHER" id="PTHR43133">
    <property type="entry name" value="RNA POLYMERASE ECF-TYPE SIGMA FACTO"/>
    <property type="match status" value="1"/>
</dbReference>
<keyword evidence="5" id="KW-0472">Membrane</keyword>
<evidence type="ECO:0000313" key="9">
    <source>
        <dbReference type="Proteomes" id="UP000198850"/>
    </source>
</evidence>
<dbReference type="SUPFAM" id="SSF88659">
    <property type="entry name" value="Sigma3 and sigma4 domains of RNA polymerase sigma factors"/>
    <property type="match status" value="1"/>
</dbReference>
<reference evidence="8 9" key="1">
    <citation type="submission" date="2016-10" db="EMBL/GenBank/DDBJ databases">
        <authorList>
            <person name="de Groot N.N."/>
        </authorList>
    </citation>
    <scope>NUCLEOTIDE SEQUENCE [LARGE SCALE GENOMIC DNA]</scope>
    <source>
        <strain evidence="8 9">DSM 19033</strain>
    </source>
</reference>
<dbReference type="GO" id="GO:0003677">
    <property type="term" value="F:DNA binding"/>
    <property type="evidence" value="ECO:0007669"/>
    <property type="project" value="InterPro"/>
</dbReference>
<dbReference type="GO" id="GO:0006352">
    <property type="term" value="P:DNA-templated transcription initiation"/>
    <property type="evidence" value="ECO:0007669"/>
    <property type="project" value="InterPro"/>
</dbReference>
<keyword evidence="3" id="KW-0731">Sigma factor</keyword>
<dbReference type="PANTHER" id="PTHR43133:SF46">
    <property type="entry name" value="RNA POLYMERASE SIGMA-70 FACTOR ECF SUBFAMILY"/>
    <property type="match status" value="1"/>
</dbReference>
<keyword evidence="2" id="KW-0805">Transcription regulation</keyword>
<dbReference type="InterPro" id="IPR013325">
    <property type="entry name" value="RNA_pol_sigma_r2"/>
</dbReference>
<evidence type="ECO:0000259" key="6">
    <source>
        <dbReference type="Pfam" id="PF04542"/>
    </source>
</evidence>
<dbReference type="InterPro" id="IPR014284">
    <property type="entry name" value="RNA_pol_sigma-70_dom"/>
</dbReference>
<dbReference type="SUPFAM" id="SSF88946">
    <property type="entry name" value="Sigma2 domain of RNA polymerase sigma factors"/>
    <property type="match status" value="1"/>
</dbReference>
<dbReference type="AlphaFoldDB" id="A0A1H3WTN0"/>
<feature type="transmembrane region" description="Helical" evidence="5">
    <location>
        <begin position="182"/>
        <end position="197"/>
    </location>
</feature>
<dbReference type="OrthoDB" id="799938at2"/>
<sequence length="199" mass="23291">MYADKSYDENLEKELLHKVASGNQKSFTELFERYQTLVYDYALRLTRSKSQAEEIVQDIFIKIWVNRRDMENIQNFGGYINRMARNQSYTALRKIAAESLRMAKLTQPELVGSNSSEHRILYNESTKILKAAVDVLPPQRKLVYELCHEQGLKYDEVAAKLNISPGTVHTHMKLALKSIRTYFHYMDATIIIFIFFIKR</sequence>
<keyword evidence="5" id="KW-1133">Transmembrane helix</keyword>
<comment type="similarity">
    <text evidence="1">Belongs to the sigma-70 factor family. ECF subfamily.</text>
</comment>
<dbReference type="Gene3D" id="1.10.1740.10">
    <property type="match status" value="1"/>
</dbReference>
<dbReference type="InterPro" id="IPR014327">
    <property type="entry name" value="RNA_pol_sigma70_bacteroid"/>
</dbReference>
<feature type="domain" description="RNA polymerase sigma factor 70 region 4 type 2" evidence="7">
    <location>
        <begin position="128"/>
        <end position="178"/>
    </location>
</feature>
<dbReference type="NCBIfam" id="TIGR02937">
    <property type="entry name" value="sigma70-ECF"/>
    <property type="match status" value="1"/>
</dbReference>
<evidence type="ECO:0000256" key="1">
    <source>
        <dbReference type="ARBA" id="ARBA00010641"/>
    </source>
</evidence>